<keyword evidence="4" id="KW-1003">Cell membrane</keyword>
<comment type="caution">
    <text evidence="18">The sequence shown here is derived from an EMBL/GenBank/DDBJ whole genome shotgun (WGS) entry which is preliminary data.</text>
</comment>
<evidence type="ECO:0000259" key="17">
    <source>
        <dbReference type="PROSITE" id="PS50885"/>
    </source>
</evidence>
<evidence type="ECO:0000256" key="13">
    <source>
        <dbReference type="ARBA" id="ARBA00023012"/>
    </source>
</evidence>
<comment type="catalytic activity">
    <reaction evidence="1">
        <text>ATP + protein L-histidine = ADP + protein N-phospho-L-histidine.</text>
        <dbReference type="EC" id="2.7.13.3"/>
    </reaction>
</comment>
<dbReference type="EC" id="2.7.13.3" evidence="3"/>
<evidence type="ECO:0000256" key="3">
    <source>
        <dbReference type="ARBA" id="ARBA00012438"/>
    </source>
</evidence>
<dbReference type="InterPro" id="IPR036097">
    <property type="entry name" value="HisK_dim/P_sf"/>
</dbReference>
<feature type="domain" description="Histidine kinase" evidence="16">
    <location>
        <begin position="288"/>
        <end position="486"/>
    </location>
</feature>
<evidence type="ECO:0000313" key="19">
    <source>
        <dbReference type="Proteomes" id="UP000267464"/>
    </source>
</evidence>
<dbReference type="InterPro" id="IPR003661">
    <property type="entry name" value="HisK_dim/P_dom"/>
</dbReference>
<evidence type="ECO:0000259" key="16">
    <source>
        <dbReference type="PROSITE" id="PS50109"/>
    </source>
</evidence>
<proteinExistence type="predicted"/>
<keyword evidence="7" id="KW-0808">Transferase</keyword>
<dbReference type="EMBL" id="QUSW01000007">
    <property type="protein sequence ID" value="RQP22468.1"/>
    <property type="molecule type" value="Genomic_DNA"/>
</dbReference>
<feature type="transmembrane region" description="Helical" evidence="15">
    <location>
        <begin position="209"/>
        <end position="230"/>
    </location>
</feature>
<dbReference type="SMART" id="SM00387">
    <property type="entry name" value="HATPase_c"/>
    <property type="match status" value="1"/>
</dbReference>
<dbReference type="Pfam" id="PF00512">
    <property type="entry name" value="HisKA"/>
    <property type="match status" value="1"/>
</dbReference>
<evidence type="ECO:0000256" key="5">
    <source>
        <dbReference type="ARBA" id="ARBA00022519"/>
    </source>
</evidence>
<reference evidence="18 19" key="1">
    <citation type="submission" date="2018-08" db="EMBL/GenBank/DDBJ databases">
        <authorList>
            <person name="Khan S.A."/>
            <person name="Jeon C.O."/>
            <person name="Chun B.H."/>
            <person name="Jeong S.E."/>
        </authorList>
    </citation>
    <scope>NUCLEOTIDE SEQUENCE [LARGE SCALE GENOMIC DNA]</scope>
    <source>
        <strain evidence="18 19">S-16</strain>
    </source>
</reference>
<dbReference type="PANTHER" id="PTHR44936">
    <property type="entry name" value="SENSOR PROTEIN CREC"/>
    <property type="match status" value="1"/>
</dbReference>
<evidence type="ECO:0000256" key="9">
    <source>
        <dbReference type="ARBA" id="ARBA00022741"/>
    </source>
</evidence>
<dbReference type="CDD" id="cd00082">
    <property type="entry name" value="HisKA"/>
    <property type="match status" value="1"/>
</dbReference>
<dbReference type="InterPro" id="IPR005467">
    <property type="entry name" value="His_kinase_dom"/>
</dbReference>
<dbReference type="GO" id="GO:0005886">
    <property type="term" value="C:plasma membrane"/>
    <property type="evidence" value="ECO:0007669"/>
    <property type="project" value="UniProtKB-SubCell"/>
</dbReference>
<evidence type="ECO:0000256" key="6">
    <source>
        <dbReference type="ARBA" id="ARBA00022553"/>
    </source>
</evidence>
<dbReference type="SMART" id="SM00388">
    <property type="entry name" value="HisKA"/>
    <property type="match status" value="1"/>
</dbReference>
<keyword evidence="8 15" id="KW-0812">Transmembrane</keyword>
<evidence type="ECO:0000256" key="1">
    <source>
        <dbReference type="ARBA" id="ARBA00000085"/>
    </source>
</evidence>
<dbReference type="Proteomes" id="UP000267464">
    <property type="component" value="Unassembled WGS sequence"/>
</dbReference>
<keyword evidence="11" id="KW-0067">ATP-binding</keyword>
<dbReference type="Pfam" id="PF02518">
    <property type="entry name" value="HATPase_c"/>
    <property type="match status" value="1"/>
</dbReference>
<dbReference type="PRINTS" id="PR00344">
    <property type="entry name" value="BCTRLSENSOR"/>
</dbReference>
<keyword evidence="9" id="KW-0547">Nucleotide-binding</keyword>
<feature type="transmembrane region" description="Helical" evidence="15">
    <location>
        <begin position="20"/>
        <end position="41"/>
    </location>
</feature>
<keyword evidence="19" id="KW-1185">Reference proteome</keyword>
<evidence type="ECO:0000256" key="14">
    <source>
        <dbReference type="ARBA" id="ARBA00023136"/>
    </source>
</evidence>
<evidence type="ECO:0000256" key="4">
    <source>
        <dbReference type="ARBA" id="ARBA00022475"/>
    </source>
</evidence>
<dbReference type="InterPro" id="IPR050980">
    <property type="entry name" value="2C_sensor_his_kinase"/>
</dbReference>
<dbReference type="RefSeq" id="WP_124542690.1">
    <property type="nucleotide sequence ID" value="NZ_QUSW01000007.1"/>
</dbReference>
<dbReference type="CDD" id="cd00075">
    <property type="entry name" value="HATPase"/>
    <property type="match status" value="1"/>
</dbReference>
<evidence type="ECO:0000256" key="11">
    <source>
        <dbReference type="ARBA" id="ARBA00022840"/>
    </source>
</evidence>
<protein>
    <recommendedName>
        <fullName evidence="3">histidine kinase</fullName>
        <ecNumber evidence="3">2.7.13.3</ecNumber>
    </recommendedName>
</protein>
<dbReference type="InterPro" id="IPR004358">
    <property type="entry name" value="Sig_transdc_His_kin-like_C"/>
</dbReference>
<evidence type="ECO:0000256" key="10">
    <source>
        <dbReference type="ARBA" id="ARBA00022777"/>
    </source>
</evidence>
<comment type="subcellular location">
    <subcellularLocation>
        <location evidence="2">Cell inner membrane</location>
        <topology evidence="2">Multi-pass membrane protein</topology>
    </subcellularLocation>
</comment>
<evidence type="ECO:0000256" key="2">
    <source>
        <dbReference type="ARBA" id="ARBA00004429"/>
    </source>
</evidence>
<dbReference type="InterPro" id="IPR036890">
    <property type="entry name" value="HATPase_C_sf"/>
</dbReference>
<dbReference type="PROSITE" id="PS50885">
    <property type="entry name" value="HAMP"/>
    <property type="match status" value="1"/>
</dbReference>
<feature type="domain" description="HAMP" evidence="17">
    <location>
        <begin position="228"/>
        <end position="280"/>
    </location>
</feature>
<keyword evidence="5" id="KW-0997">Cell inner membrane</keyword>
<accession>A0A3N7HK57</accession>
<dbReference type="PROSITE" id="PS50109">
    <property type="entry name" value="HIS_KIN"/>
    <property type="match status" value="1"/>
</dbReference>
<dbReference type="OrthoDB" id="9804645at2"/>
<dbReference type="CDD" id="cd06225">
    <property type="entry name" value="HAMP"/>
    <property type="match status" value="1"/>
</dbReference>
<dbReference type="PANTHER" id="PTHR44936:SF5">
    <property type="entry name" value="SENSOR HISTIDINE KINASE ENVZ"/>
    <property type="match status" value="1"/>
</dbReference>
<dbReference type="InterPro" id="IPR003660">
    <property type="entry name" value="HAMP_dom"/>
</dbReference>
<keyword evidence="14 15" id="KW-0472">Membrane</keyword>
<name>A0A3N7HK57_9BURK</name>
<evidence type="ECO:0000256" key="12">
    <source>
        <dbReference type="ARBA" id="ARBA00022989"/>
    </source>
</evidence>
<keyword evidence="12 15" id="KW-1133">Transmembrane helix</keyword>
<dbReference type="InterPro" id="IPR003594">
    <property type="entry name" value="HATPase_dom"/>
</dbReference>
<dbReference type="AlphaFoldDB" id="A0A3N7HK57"/>
<evidence type="ECO:0000313" key="18">
    <source>
        <dbReference type="EMBL" id="RQP22468.1"/>
    </source>
</evidence>
<dbReference type="Pfam" id="PF00672">
    <property type="entry name" value="HAMP"/>
    <property type="match status" value="1"/>
</dbReference>
<dbReference type="GO" id="GO:0000155">
    <property type="term" value="F:phosphorelay sensor kinase activity"/>
    <property type="evidence" value="ECO:0007669"/>
    <property type="project" value="InterPro"/>
</dbReference>
<keyword evidence="6" id="KW-0597">Phosphoprotein</keyword>
<dbReference type="Gene3D" id="6.10.340.10">
    <property type="match status" value="1"/>
</dbReference>
<keyword evidence="10" id="KW-0418">Kinase</keyword>
<dbReference type="GO" id="GO:0005524">
    <property type="term" value="F:ATP binding"/>
    <property type="evidence" value="ECO:0007669"/>
    <property type="project" value="UniProtKB-KW"/>
</dbReference>
<sequence>MSDTPRWRDRLLPDTLRARVMLMMVAGVLLSQLLGTAIWAWQLRQNAQRDAKEAAQQLAVSAAGSIRFFRDLPAQYRPILIEQLRTMGGTRFFVNVNRAHVMVPAINDSSLASAVTRAVREQINAELSGSATADAAFAWPDNLAVTDDGRRLKDLPDNWVEGSLLLHSRPAPLLVIQTEFEPGGWLLLATTMPDPYFLDNADPLPRDRLLLQGVTLLTVLGLVMLVARGLTRPLQVLAQAASAFGNEMHSNRVEETGTRELRGTARAFNDMQARIQRFVDDRERLFASISHDLKTPITRLKLRTELLDDDALRADFHEDLDELDVMVKGALQTVKDTQIHENIADVRLDRLVERLTATAIASGAQISVDLPEMTVLGKPLALKRALGNLIDNALRYGQRVEVSGQVGDDAASVIIRDHGPGLPEGSLEEIFEPYVRLEHGREMHRDGSGLGLGIARGIVAEHGGELGLRNHPEGGLVATVRLKRQPAAS</sequence>
<dbReference type="SMART" id="SM00304">
    <property type="entry name" value="HAMP"/>
    <property type="match status" value="1"/>
</dbReference>
<evidence type="ECO:0000256" key="8">
    <source>
        <dbReference type="ARBA" id="ARBA00022692"/>
    </source>
</evidence>
<evidence type="ECO:0000256" key="15">
    <source>
        <dbReference type="SAM" id="Phobius"/>
    </source>
</evidence>
<dbReference type="SUPFAM" id="SSF55874">
    <property type="entry name" value="ATPase domain of HSP90 chaperone/DNA topoisomerase II/histidine kinase"/>
    <property type="match status" value="1"/>
</dbReference>
<dbReference type="SUPFAM" id="SSF47384">
    <property type="entry name" value="Homodimeric domain of signal transducing histidine kinase"/>
    <property type="match status" value="1"/>
</dbReference>
<reference evidence="18 19" key="2">
    <citation type="submission" date="2018-12" db="EMBL/GenBank/DDBJ databases">
        <title>Rhizobacter gummiphilus sp. nov., a rubber-degrading bacterium isolated from the soil of a botanical garden in Japan.</title>
        <authorList>
            <person name="Shunsuke S.S."/>
        </authorList>
    </citation>
    <scope>NUCLEOTIDE SEQUENCE [LARGE SCALE GENOMIC DNA]</scope>
    <source>
        <strain evidence="18 19">S-16</strain>
    </source>
</reference>
<keyword evidence="13" id="KW-0902">Two-component regulatory system</keyword>
<gene>
    <name evidence="18" type="ORF">DZC73_22765</name>
</gene>
<organism evidence="18 19">
    <name type="scientific">Piscinibacter terrae</name>
    <dbReference type="NCBI Taxonomy" id="2496871"/>
    <lineage>
        <taxon>Bacteria</taxon>
        <taxon>Pseudomonadati</taxon>
        <taxon>Pseudomonadota</taxon>
        <taxon>Betaproteobacteria</taxon>
        <taxon>Burkholderiales</taxon>
        <taxon>Sphaerotilaceae</taxon>
        <taxon>Piscinibacter</taxon>
    </lineage>
</organism>
<evidence type="ECO:0000256" key="7">
    <source>
        <dbReference type="ARBA" id="ARBA00022679"/>
    </source>
</evidence>
<dbReference type="Gene3D" id="3.30.565.10">
    <property type="entry name" value="Histidine kinase-like ATPase, C-terminal domain"/>
    <property type="match status" value="1"/>
</dbReference>